<dbReference type="CDD" id="cd18870">
    <property type="entry name" value="NUDIX_AcylCoAdiphos_Nudt19"/>
    <property type="match status" value="1"/>
</dbReference>
<dbReference type="GO" id="GO:0046872">
    <property type="term" value="F:metal ion binding"/>
    <property type="evidence" value="ECO:0007669"/>
    <property type="project" value="UniProtKB-KW"/>
</dbReference>
<comment type="cofactor">
    <cofactor evidence="2">
        <name>Mg(2+)</name>
        <dbReference type="ChEBI" id="CHEBI:18420"/>
    </cofactor>
</comment>
<dbReference type="InterPro" id="IPR039121">
    <property type="entry name" value="NUDT19"/>
</dbReference>
<dbReference type="PANTHER" id="PTHR12318:SF0">
    <property type="entry name" value="ACYL-COENZYME A DIPHOSPHATASE NUDT19"/>
    <property type="match status" value="1"/>
</dbReference>
<gene>
    <name evidence="9" type="ORF">Mkiyose1413_18730</name>
    <name evidence="8" type="ORF">SRL2020028_15520</name>
</gene>
<dbReference type="InterPro" id="IPR015797">
    <property type="entry name" value="NUDIX_hydrolase-like_dom_sf"/>
</dbReference>
<protein>
    <recommendedName>
        <fullName evidence="7">Nudix hydrolase domain-containing protein</fullName>
    </recommendedName>
</protein>
<comment type="cofactor">
    <cofactor evidence="1">
        <name>Mn(2+)</name>
        <dbReference type="ChEBI" id="CHEBI:29035"/>
    </cofactor>
</comment>
<dbReference type="PROSITE" id="PS51462">
    <property type="entry name" value="NUDIX"/>
    <property type="match status" value="1"/>
</dbReference>
<evidence type="ECO:0000256" key="2">
    <source>
        <dbReference type="ARBA" id="ARBA00001946"/>
    </source>
</evidence>
<evidence type="ECO:0000256" key="5">
    <source>
        <dbReference type="ARBA" id="ARBA00022842"/>
    </source>
</evidence>
<comment type="caution">
    <text evidence="9">The sequence shown here is derived from an EMBL/GenBank/DDBJ whole genome shotgun (WGS) entry which is preliminary data.</text>
</comment>
<organism evidence="9 10">
    <name type="scientific">Mycobacterium kiyosense</name>
    <dbReference type="NCBI Taxonomy" id="2871094"/>
    <lineage>
        <taxon>Bacteria</taxon>
        <taxon>Bacillati</taxon>
        <taxon>Actinomycetota</taxon>
        <taxon>Actinomycetes</taxon>
        <taxon>Mycobacteriales</taxon>
        <taxon>Mycobacteriaceae</taxon>
        <taxon>Mycobacterium</taxon>
    </lineage>
</organism>
<keyword evidence="10" id="KW-1185">Reference proteome</keyword>
<evidence type="ECO:0000256" key="6">
    <source>
        <dbReference type="ARBA" id="ARBA00023211"/>
    </source>
</evidence>
<sequence>MNAETPEVAAATVVLGRDGADGFEVLMLKRATTTSFAGGAWVFPGGRVDPADAGTDSLDSIEAARRAAARETLEEAGIHLDGNTLSVISQWSPGPEAPKRFRTWMLFSVAIDAGEVVVDGSEIVDHRWISPADALEEHGHGRMVLLPPTWVTLHQLSAYRDCAAATAGVESMPFEHFESHLVTAPTGMVILWHGDAGYDTRDADLPGPRHRLTMRRGPWVYERSWAASHGNSATAS</sequence>
<evidence type="ECO:0000256" key="3">
    <source>
        <dbReference type="ARBA" id="ARBA00022723"/>
    </source>
</evidence>
<dbReference type="GO" id="GO:0016818">
    <property type="term" value="F:hydrolase activity, acting on acid anhydrides, in phosphorus-containing anhydrides"/>
    <property type="evidence" value="ECO:0007669"/>
    <property type="project" value="InterPro"/>
</dbReference>
<evidence type="ECO:0000313" key="9">
    <source>
        <dbReference type="EMBL" id="GLD29990.1"/>
    </source>
</evidence>
<reference evidence="9" key="1">
    <citation type="submission" date="2022-08" db="EMBL/GenBank/DDBJ databases">
        <title>Mycobacterium kiyosense sp. nov., scotochromogenic slow-glowing species isolated from respiratory specimens.</title>
        <authorList>
            <person name="Fukano H."/>
            <person name="Kazumi Y."/>
            <person name="Sakagami N."/>
            <person name="Ato M."/>
            <person name="Mitarai S."/>
            <person name="Hoshino Y."/>
        </authorList>
    </citation>
    <scope>NUCLEOTIDE SEQUENCE</scope>
    <source>
        <strain evidence="9">1413</strain>
        <strain evidence="8">SRL2020-028</strain>
    </source>
</reference>
<dbReference type="AlphaFoldDB" id="A0A9P3Q6C8"/>
<name>A0A9P3Q6C8_9MYCO</name>
<dbReference type="GeneID" id="83629192"/>
<dbReference type="InterPro" id="IPR000086">
    <property type="entry name" value="NUDIX_hydrolase_dom"/>
</dbReference>
<accession>A0A9P3Q6C8</accession>
<proteinExistence type="predicted"/>
<evidence type="ECO:0000256" key="1">
    <source>
        <dbReference type="ARBA" id="ARBA00001936"/>
    </source>
</evidence>
<dbReference type="EMBL" id="BRXE01000010">
    <property type="protein sequence ID" value="GLB82296.1"/>
    <property type="molecule type" value="Genomic_DNA"/>
</dbReference>
<dbReference type="SUPFAM" id="SSF55811">
    <property type="entry name" value="Nudix"/>
    <property type="match status" value="1"/>
</dbReference>
<keyword evidence="5" id="KW-0460">Magnesium</keyword>
<evidence type="ECO:0000256" key="4">
    <source>
        <dbReference type="ARBA" id="ARBA00022801"/>
    </source>
</evidence>
<dbReference type="Proteomes" id="UP001165663">
    <property type="component" value="Unassembled WGS sequence"/>
</dbReference>
<evidence type="ECO:0000313" key="8">
    <source>
        <dbReference type="EMBL" id="GLB82296.1"/>
    </source>
</evidence>
<dbReference type="EMBL" id="BRZI01000010">
    <property type="protein sequence ID" value="GLD29990.1"/>
    <property type="molecule type" value="Genomic_DNA"/>
</dbReference>
<dbReference type="Gene3D" id="3.90.79.10">
    <property type="entry name" value="Nucleoside Triphosphate Pyrophosphohydrolase"/>
    <property type="match status" value="2"/>
</dbReference>
<keyword evidence="3" id="KW-0479">Metal-binding</keyword>
<keyword evidence="6" id="KW-0464">Manganese</keyword>
<feature type="domain" description="Nudix hydrolase" evidence="7">
    <location>
        <begin position="6"/>
        <end position="159"/>
    </location>
</feature>
<evidence type="ECO:0000259" key="7">
    <source>
        <dbReference type="PROSITE" id="PS51462"/>
    </source>
</evidence>
<dbReference type="Proteomes" id="UP001064782">
    <property type="component" value="Unassembled WGS sequence"/>
</dbReference>
<dbReference type="Pfam" id="PF00293">
    <property type="entry name" value="NUDIX"/>
    <property type="match status" value="1"/>
</dbReference>
<evidence type="ECO:0000313" key="10">
    <source>
        <dbReference type="Proteomes" id="UP001064782"/>
    </source>
</evidence>
<dbReference type="PANTHER" id="PTHR12318">
    <property type="entry name" value="TESTOSTERONE-REGULATED PROTEIN RP2"/>
    <property type="match status" value="1"/>
</dbReference>
<keyword evidence="4" id="KW-0378">Hydrolase</keyword>
<dbReference type="RefSeq" id="WP_236982350.1">
    <property type="nucleotide sequence ID" value="NZ_BRXE01000010.1"/>
</dbReference>